<dbReference type="InterPro" id="IPR015943">
    <property type="entry name" value="WD40/YVTN_repeat-like_dom_sf"/>
</dbReference>
<feature type="region of interest" description="Disordered" evidence="1">
    <location>
        <begin position="30"/>
        <end position="53"/>
    </location>
</feature>
<organism evidence="2 3">
    <name type="scientific">Metallosphaera yellowstonensis MK1</name>
    <dbReference type="NCBI Taxonomy" id="671065"/>
    <lineage>
        <taxon>Archaea</taxon>
        <taxon>Thermoproteota</taxon>
        <taxon>Thermoprotei</taxon>
        <taxon>Sulfolobales</taxon>
        <taxon>Sulfolobaceae</taxon>
        <taxon>Metallosphaera</taxon>
    </lineage>
</organism>
<dbReference type="PANTHER" id="PTHR47197">
    <property type="entry name" value="PROTEIN NIRF"/>
    <property type="match status" value="1"/>
</dbReference>
<proteinExistence type="predicted"/>
<dbReference type="InterPro" id="IPR051200">
    <property type="entry name" value="Host-pathogen_enzymatic-act"/>
</dbReference>
<dbReference type="AlphaFoldDB" id="H2C4M3"/>
<dbReference type="Proteomes" id="UP000003980">
    <property type="component" value="Unassembled WGS sequence"/>
</dbReference>
<evidence type="ECO:0000313" key="3">
    <source>
        <dbReference type="Proteomes" id="UP000003980"/>
    </source>
</evidence>
<accession>H2C4M3</accession>
<reference evidence="2 3" key="1">
    <citation type="submission" date="2012-01" db="EMBL/GenBank/DDBJ databases">
        <title>Improved High-Quality Draft sequence of Metallosphaera yellowstonensis MK1.</title>
        <authorList>
            <consortium name="US DOE Joint Genome Institute"/>
            <person name="Lucas S."/>
            <person name="Han J."/>
            <person name="Cheng J.-F."/>
            <person name="Goodwin L."/>
            <person name="Pitluck S."/>
            <person name="Peters L."/>
            <person name="Teshima H."/>
            <person name="Detter J.C."/>
            <person name="Han C."/>
            <person name="Tapia R."/>
            <person name="Land M."/>
            <person name="Hauser L."/>
            <person name="Kyrpides N."/>
            <person name="Kozubal M."/>
            <person name="Macur R.E."/>
            <person name="Jay Z."/>
            <person name="Inskeep W."/>
            <person name="Woyke T."/>
        </authorList>
    </citation>
    <scope>NUCLEOTIDE SEQUENCE [LARGE SCALE GENOMIC DNA]</scope>
    <source>
        <strain evidence="2 3">MK1</strain>
    </source>
</reference>
<evidence type="ECO:0008006" key="4">
    <source>
        <dbReference type="Google" id="ProtNLM"/>
    </source>
</evidence>
<dbReference type="HOGENOM" id="CLU_722823_0_0_2"/>
<dbReference type="EMBL" id="JH597761">
    <property type="protein sequence ID" value="EHP71041.1"/>
    <property type="molecule type" value="Genomic_DNA"/>
</dbReference>
<dbReference type="SUPFAM" id="SSF51004">
    <property type="entry name" value="C-terminal (heme d1) domain of cytochrome cd1-nitrite reductase"/>
    <property type="match status" value="1"/>
</dbReference>
<evidence type="ECO:0000313" key="2">
    <source>
        <dbReference type="EMBL" id="EHP71041.1"/>
    </source>
</evidence>
<gene>
    <name evidence="2" type="ORF">MetMK1DRAFT_00015450</name>
</gene>
<dbReference type="PANTHER" id="PTHR47197:SF3">
    <property type="entry name" value="DIHYDRO-HEME D1 DEHYDROGENASE"/>
    <property type="match status" value="1"/>
</dbReference>
<keyword evidence="3" id="KW-1185">Reference proteome</keyword>
<dbReference type="eggNOG" id="arCOG02562">
    <property type="taxonomic scope" value="Archaea"/>
</dbReference>
<dbReference type="InterPro" id="IPR011048">
    <property type="entry name" value="Haem_d1_sf"/>
</dbReference>
<dbReference type="STRING" id="671065.MetMK1DRAFT_00015450"/>
<dbReference type="OrthoDB" id="34094at2157"/>
<evidence type="ECO:0000256" key="1">
    <source>
        <dbReference type="SAM" id="MobiDB-lite"/>
    </source>
</evidence>
<name>H2C4M3_9CREN</name>
<dbReference type="Gene3D" id="2.130.10.10">
    <property type="entry name" value="YVTN repeat-like/Quinoprotein amine dehydrogenase"/>
    <property type="match status" value="1"/>
</dbReference>
<dbReference type="RefSeq" id="WP_009072117.1">
    <property type="nucleotide sequence ID" value="NZ_JH597761.1"/>
</dbReference>
<sequence>MNYKLLIIAGVVIILLIGVGAALLIMRSPSPSSTTTTPNSTTTTTPSNSTSSTTSSNFYFIAFTQKGLAQVLNPFSQSQSFLGFTRYTNISTNLPQQVYYWEEIPAGVMPKYLFVPVNNGTVFVLDPQSFKVVETLYVGSSEGQIGFIGASFSPNGEYVALADGPSGILEVINVQTLQTVWKVTFLRANGATAYPCDVRWTPDGSELIVPMRFNETVDIINASNGQVVKSLLTLSPNEQVLPQPYMVSLNFQGTMVAVEYAGNNSVGFYSLPNLQLMGMVKMPGKLVPQRGVFTPDGQYYLEAPINNDTVVVISTSNFQVVKEIQLPQINSPGLADIEIAPGDQYAYVVIHGNVNTGGMIVLISLSSLSVAYELPLTTAPAFVIPVNLGMANYLLSQVMSPPVTGLHC</sequence>
<protein>
    <recommendedName>
        <fullName evidence="4">YncE family protein</fullName>
    </recommendedName>
</protein>